<reference evidence="10" key="1">
    <citation type="submission" date="2016-12" db="EMBL/GenBank/DDBJ databases">
        <authorList>
            <person name="Varghese N."/>
            <person name="Submissions S."/>
        </authorList>
    </citation>
    <scope>NUCLEOTIDE SEQUENCE [LARGE SCALE GENOMIC DNA]</scope>
    <source>
        <strain evidence="10">DSM 13020</strain>
    </source>
</reference>
<keyword evidence="10" id="KW-1185">Reference proteome</keyword>
<evidence type="ECO:0000259" key="8">
    <source>
        <dbReference type="PROSITE" id="PS50928"/>
    </source>
</evidence>
<evidence type="ECO:0000256" key="1">
    <source>
        <dbReference type="ARBA" id="ARBA00004651"/>
    </source>
</evidence>
<name>A0A1M7THA0_FERGO</name>
<feature type="transmembrane region" description="Helical" evidence="7">
    <location>
        <begin position="199"/>
        <end position="224"/>
    </location>
</feature>
<comment type="similarity">
    <text evidence="7">Belongs to the binding-protein-dependent transport system permease family.</text>
</comment>
<comment type="subcellular location">
    <subcellularLocation>
        <location evidence="1 7">Cell membrane</location>
        <topology evidence="1 7">Multi-pass membrane protein</topology>
    </subcellularLocation>
</comment>
<sequence length="306" mass="35003">MSKVKNFRTSFYYKYLKAPSTKFIIYFILIGVGYAYLYPLLYMITTSFMSVEDLVNPTVNWIPTKITFDNFARAWKVLEATKSLLNSAYMSTIPALFQTFITALIAYGLSRFEFPLKRFWIVLMLATFLIPSQVTLVTKYMLFSRLNLTGTPFVSFLPSLTGQGIRSAIFILLYYNFFNMLPKTFDEAAELDGANSFQIFFKIVFPLSIPAMVTTFIFSLVWYWNETLLTGLLLGNNIRTIPIALRDFVSKYSIMFPSADGSAANRINEGIRMSATLITILPLLITYLILQRQFVESLERTGITGE</sequence>
<dbReference type="RefSeq" id="WP_011994741.1">
    <property type="nucleotide sequence ID" value="NZ_FRDJ01000019.1"/>
</dbReference>
<feature type="transmembrane region" description="Helical" evidence="7">
    <location>
        <begin position="23"/>
        <end position="44"/>
    </location>
</feature>
<organism evidence="9 10">
    <name type="scientific">Fervidobacterium gondwanense DSM 13020</name>
    <dbReference type="NCBI Taxonomy" id="1121883"/>
    <lineage>
        <taxon>Bacteria</taxon>
        <taxon>Thermotogati</taxon>
        <taxon>Thermotogota</taxon>
        <taxon>Thermotogae</taxon>
        <taxon>Thermotogales</taxon>
        <taxon>Fervidobacteriaceae</taxon>
        <taxon>Fervidobacterium</taxon>
    </lineage>
</organism>
<feature type="transmembrane region" description="Helical" evidence="7">
    <location>
        <begin position="88"/>
        <end position="107"/>
    </location>
</feature>
<dbReference type="Gene3D" id="1.10.3720.10">
    <property type="entry name" value="MetI-like"/>
    <property type="match status" value="1"/>
</dbReference>
<evidence type="ECO:0000256" key="6">
    <source>
        <dbReference type="ARBA" id="ARBA00023136"/>
    </source>
</evidence>
<gene>
    <name evidence="9" type="ORF">SAMN02745226_01995</name>
</gene>
<dbReference type="CDD" id="cd06261">
    <property type="entry name" value="TM_PBP2"/>
    <property type="match status" value="1"/>
</dbReference>
<keyword evidence="4 7" id="KW-0812">Transmembrane</keyword>
<dbReference type="GO" id="GO:0005886">
    <property type="term" value="C:plasma membrane"/>
    <property type="evidence" value="ECO:0007669"/>
    <property type="project" value="UniProtKB-SubCell"/>
</dbReference>
<evidence type="ECO:0000256" key="2">
    <source>
        <dbReference type="ARBA" id="ARBA00022448"/>
    </source>
</evidence>
<evidence type="ECO:0000256" key="4">
    <source>
        <dbReference type="ARBA" id="ARBA00022692"/>
    </source>
</evidence>
<dbReference type="SUPFAM" id="SSF161098">
    <property type="entry name" value="MetI-like"/>
    <property type="match status" value="1"/>
</dbReference>
<dbReference type="PANTHER" id="PTHR43744:SF8">
    <property type="entry name" value="SN-GLYCEROL-3-PHOSPHATE TRANSPORT SYSTEM PERMEASE PROTEIN UGPE"/>
    <property type="match status" value="1"/>
</dbReference>
<protein>
    <submittedName>
        <fullName evidence="9">Carbohydrate ABC transporter membrane protein 2, CUT1 family</fullName>
    </submittedName>
</protein>
<accession>A0A1M7THA0</accession>
<evidence type="ECO:0000313" key="10">
    <source>
        <dbReference type="Proteomes" id="UP000184207"/>
    </source>
</evidence>
<dbReference type="AlphaFoldDB" id="A0A1M7THA0"/>
<feature type="domain" description="ABC transmembrane type-1" evidence="8">
    <location>
        <begin position="84"/>
        <end position="290"/>
    </location>
</feature>
<keyword evidence="5 7" id="KW-1133">Transmembrane helix</keyword>
<feature type="transmembrane region" description="Helical" evidence="7">
    <location>
        <begin position="155"/>
        <end position="178"/>
    </location>
</feature>
<dbReference type="PROSITE" id="PS50928">
    <property type="entry name" value="ABC_TM1"/>
    <property type="match status" value="1"/>
</dbReference>
<dbReference type="InterPro" id="IPR035906">
    <property type="entry name" value="MetI-like_sf"/>
</dbReference>
<keyword evidence="3" id="KW-1003">Cell membrane</keyword>
<evidence type="ECO:0000256" key="3">
    <source>
        <dbReference type="ARBA" id="ARBA00022475"/>
    </source>
</evidence>
<keyword evidence="6 7" id="KW-0472">Membrane</keyword>
<evidence type="ECO:0000256" key="7">
    <source>
        <dbReference type="RuleBase" id="RU363032"/>
    </source>
</evidence>
<dbReference type="EMBL" id="FRDJ01000019">
    <property type="protein sequence ID" value="SHN70076.1"/>
    <property type="molecule type" value="Genomic_DNA"/>
</dbReference>
<dbReference type="OrthoDB" id="9771544at2"/>
<dbReference type="STRING" id="1121883.SAMN02745226_01995"/>
<keyword evidence="2 7" id="KW-0813">Transport</keyword>
<dbReference type="Proteomes" id="UP000184207">
    <property type="component" value="Unassembled WGS sequence"/>
</dbReference>
<dbReference type="Pfam" id="PF00528">
    <property type="entry name" value="BPD_transp_1"/>
    <property type="match status" value="1"/>
</dbReference>
<dbReference type="GO" id="GO:0055085">
    <property type="term" value="P:transmembrane transport"/>
    <property type="evidence" value="ECO:0007669"/>
    <property type="project" value="InterPro"/>
</dbReference>
<proteinExistence type="inferred from homology"/>
<evidence type="ECO:0000256" key="5">
    <source>
        <dbReference type="ARBA" id="ARBA00022989"/>
    </source>
</evidence>
<dbReference type="InterPro" id="IPR000515">
    <property type="entry name" value="MetI-like"/>
</dbReference>
<feature type="transmembrane region" description="Helical" evidence="7">
    <location>
        <begin position="119"/>
        <end position="143"/>
    </location>
</feature>
<evidence type="ECO:0000313" key="9">
    <source>
        <dbReference type="EMBL" id="SHN70076.1"/>
    </source>
</evidence>
<feature type="transmembrane region" description="Helical" evidence="7">
    <location>
        <begin position="271"/>
        <end position="290"/>
    </location>
</feature>
<dbReference type="PANTHER" id="PTHR43744">
    <property type="entry name" value="ABC TRANSPORTER PERMEASE PROTEIN MG189-RELATED-RELATED"/>
    <property type="match status" value="1"/>
</dbReference>